<reference evidence="1" key="1">
    <citation type="submission" date="2019-10" db="EMBL/GenBank/DDBJ databases">
        <authorList>
            <consortium name="DOE Joint Genome Institute"/>
            <person name="Kuo A."/>
            <person name="Miyauchi S."/>
            <person name="Kiss E."/>
            <person name="Drula E."/>
            <person name="Kohler A."/>
            <person name="Sanchez-Garcia M."/>
            <person name="Andreopoulos B."/>
            <person name="Barry K.W."/>
            <person name="Bonito G."/>
            <person name="Buee M."/>
            <person name="Carver A."/>
            <person name="Chen C."/>
            <person name="Cichocki N."/>
            <person name="Clum A."/>
            <person name="Culley D."/>
            <person name="Crous P.W."/>
            <person name="Fauchery L."/>
            <person name="Girlanda M."/>
            <person name="Hayes R."/>
            <person name="Keri Z."/>
            <person name="LaButti K."/>
            <person name="Lipzen A."/>
            <person name="Lombard V."/>
            <person name="Magnuson J."/>
            <person name="Maillard F."/>
            <person name="Morin E."/>
            <person name="Murat C."/>
            <person name="Nolan M."/>
            <person name="Ohm R."/>
            <person name="Pangilinan J."/>
            <person name="Pereira M."/>
            <person name="Perotto S."/>
            <person name="Peter M."/>
            <person name="Riley R."/>
            <person name="Sitrit Y."/>
            <person name="Stielow B."/>
            <person name="Szollosi G."/>
            <person name="Zifcakova L."/>
            <person name="Stursova M."/>
            <person name="Spatafora J.W."/>
            <person name="Tedersoo L."/>
            <person name="Vaario L.-M."/>
            <person name="Yamada A."/>
            <person name="Yan M."/>
            <person name="Wang P."/>
            <person name="Xu J."/>
            <person name="Bruns T."/>
            <person name="Baldrian P."/>
            <person name="Vilgalys R."/>
            <person name="Henrissat B."/>
            <person name="Grigoriev I.V."/>
            <person name="Hibbett D."/>
            <person name="Nagy L.G."/>
            <person name="Martin F.M."/>
        </authorList>
    </citation>
    <scope>NUCLEOTIDE SEQUENCE</scope>
    <source>
        <strain evidence="1">BED1</strain>
    </source>
</reference>
<evidence type="ECO:0000313" key="1">
    <source>
        <dbReference type="EMBL" id="KAF8415241.1"/>
    </source>
</evidence>
<gene>
    <name evidence="1" type="ORF">L210DRAFT_3587357</name>
</gene>
<protein>
    <submittedName>
        <fullName evidence="1">Uncharacterized protein</fullName>
    </submittedName>
</protein>
<dbReference type="Proteomes" id="UP001194468">
    <property type="component" value="Unassembled WGS sequence"/>
</dbReference>
<dbReference type="AlphaFoldDB" id="A0AAD4BAE4"/>
<sequence>MMLFVVSLYHRISKKSTVQCFSGIVSLLSARSQPMYHLRTRPISMSSVQHASCPLMVHELMIDGSESFIDHVHSKGKRDKRRPRSRFHKYWPRRAVGGTVQRLSINTYRVRR</sequence>
<comment type="caution">
    <text evidence="1">The sequence shown here is derived from an EMBL/GenBank/DDBJ whole genome shotgun (WGS) entry which is preliminary data.</text>
</comment>
<keyword evidence="2" id="KW-1185">Reference proteome</keyword>
<evidence type="ECO:0000313" key="2">
    <source>
        <dbReference type="Proteomes" id="UP001194468"/>
    </source>
</evidence>
<reference evidence="1" key="2">
    <citation type="journal article" date="2020" name="Nat. Commun.">
        <title>Large-scale genome sequencing of mycorrhizal fungi provides insights into the early evolution of symbiotic traits.</title>
        <authorList>
            <person name="Miyauchi S."/>
            <person name="Kiss E."/>
            <person name="Kuo A."/>
            <person name="Drula E."/>
            <person name="Kohler A."/>
            <person name="Sanchez-Garcia M."/>
            <person name="Morin E."/>
            <person name="Andreopoulos B."/>
            <person name="Barry K.W."/>
            <person name="Bonito G."/>
            <person name="Buee M."/>
            <person name="Carver A."/>
            <person name="Chen C."/>
            <person name="Cichocki N."/>
            <person name="Clum A."/>
            <person name="Culley D."/>
            <person name="Crous P.W."/>
            <person name="Fauchery L."/>
            <person name="Girlanda M."/>
            <person name="Hayes R.D."/>
            <person name="Keri Z."/>
            <person name="LaButti K."/>
            <person name="Lipzen A."/>
            <person name="Lombard V."/>
            <person name="Magnuson J."/>
            <person name="Maillard F."/>
            <person name="Murat C."/>
            <person name="Nolan M."/>
            <person name="Ohm R.A."/>
            <person name="Pangilinan J."/>
            <person name="Pereira M.F."/>
            <person name="Perotto S."/>
            <person name="Peter M."/>
            <person name="Pfister S."/>
            <person name="Riley R."/>
            <person name="Sitrit Y."/>
            <person name="Stielow J.B."/>
            <person name="Szollosi G."/>
            <person name="Zifcakova L."/>
            <person name="Stursova M."/>
            <person name="Spatafora J.W."/>
            <person name="Tedersoo L."/>
            <person name="Vaario L.M."/>
            <person name="Yamada A."/>
            <person name="Yan M."/>
            <person name="Wang P."/>
            <person name="Xu J."/>
            <person name="Bruns T."/>
            <person name="Baldrian P."/>
            <person name="Vilgalys R."/>
            <person name="Dunand C."/>
            <person name="Henrissat B."/>
            <person name="Grigoriev I.V."/>
            <person name="Hibbett D."/>
            <person name="Nagy L.G."/>
            <person name="Martin F.M."/>
        </authorList>
    </citation>
    <scope>NUCLEOTIDE SEQUENCE</scope>
    <source>
        <strain evidence="1">BED1</strain>
    </source>
</reference>
<organism evidence="1 2">
    <name type="scientific">Boletus edulis BED1</name>
    <dbReference type="NCBI Taxonomy" id="1328754"/>
    <lineage>
        <taxon>Eukaryota</taxon>
        <taxon>Fungi</taxon>
        <taxon>Dikarya</taxon>
        <taxon>Basidiomycota</taxon>
        <taxon>Agaricomycotina</taxon>
        <taxon>Agaricomycetes</taxon>
        <taxon>Agaricomycetidae</taxon>
        <taxon>Boletales</taxon>
        <taxon>Boletineae</taxon>
        <taxon>Boletaceae</taxon>
        <taxon>Boletoideae</taxon>
        <taxon>Boletus</taxon>
    </lineage>
</organism>
<name>A0AAD4BAE4_BOLED</name>
<proteinExistence type="predicted"/>
<dbReference type="EMBL" id="WHUW01000354">
    <property type="protein sequence ID" value="KAF8415241.1"/>
    <property type="molecule type" value="Genomic_DNA"/>
</dbReference>
<accession>A0AAD4BAE4</accession>